<name>A0ABR0TJZ8_AURPU</name>
<comment type="caution">
    <text evidence="2">The sequence shown here is derived from an EMBL/GenBank/DDBJ whole genome shotgun (WGS) entry which is preliminary data.</text>
</comment>
<sequence>MFSWTAFALSLLAVSASAAPPHLEARKGAAPVGGPASAKVTIYSSYTCPNGPGAAIPTDGSAGTALATFTIAEATCTIPPAGLLAGGAITATLLTTPKTGTVGCYILGHSQQGCGITLTNNLYGWPFNGIAVGNSVGCGSAPTGTQWGAFEVLCV</sequence>
<evidence type="ECO:0008006" key="4">
    <source>
        <dbReference type="Google" id="ProtNLM"/>
    </source>
</evidence>
<reference evidence="2 3" key="1">
    <citation type="submission" date="2023-11" db="EMBL/GenBank/DDBJ databases">
        <title>Draft genome sequence and annotation of the polyextremotolerant black yeast-like fungus Aureobasidium pullulans NRRL 62042.</title>
        <authorList>
            <person name="Dielentheis-Frenken M.R.E."/>
            <person name="Wibberg D."/>
            <person name="Blank L.M."/>
            <person name="Tiso T."/>
        </authorList>
    </citation>
    <scope>NUCLEOTIDE SEQUENCE [LARGE SCALE GENOMIC DNA]</scope>
    <source>
        <strain evidence="2 3">NRRL 62042</strain>
    </source>
</reference>
<dbReference type="EMBL" id="JASGXD010000007">
    <property type="protein sequence ID" value="KAK6004789.1"/>
    <property type="molecule type" value="Genomic_DNA"/>
</dbReference>
<protein>
    <recommendedName>
        <fullName evidence="4">Ubiquitin 3 binding protein But2 C-terminal domain-containing protein</fullName>
    </recommendedName>
</protein>
<evidence type="ECO:0000313" key="3">
    <source>
        <dbReference type="Proteomes" id="UP001341245"/>
    </source>
</evidence>
<proteinExistence type="predicted"/>
<organism evidence="2 3">
    <name type="scientific">Aureobasidium pullulans</name>
    <name type="common">Black yeast</name>
    <name type="synonym">Pullularia pullulans</name>
    <dbReference type="NCBI Taxonomy" id="5580"/>
    <lineage>
        <taxon>Eukaryota</taxon>
        <taxon>Fungi</taxon>
        <taxon>Dikarya</taxon>
        <taxon>Ascomycota</taxon>
        <taxon>Pezizomycotina</taxon>
        <taxon>Dothideomycetes</taxon>
        <taxon>Dothideomycetidae</taxon>
        <taxon>Dothideales</taxon>
        <taxon>Saccotheciaceae</taxon>
        <taxon>Aureobasidium</taxon>
    </lineage>
</organism>
<feature type="chain" id="PRO_5045043396" description="Ubiquitin 3 binding protein But2 C-terminal domain-containing protein" evidence="1">
    <location>
        <begin position="19"/>
        <end position="155"/>
    </location>
</feature>
<gene>
    <name evidence="2" type="ORF">QM012_008651</name>
</gene>
<feature type="signal peptide" evidence="1">
    <location>
        <begin position="1"/>
        <end position="18"/>
    </location>
</feature>
<accession>A0ABR0TJZ8</accession>
<dbReference type="Proteomes" id="UP001341245">
    <property type="component" value="Unassembled WGS sequence"/>
</dbReference>
<keyword evidence="3" id="KW-1185">Reference proteome</keyword>
<keyword evidence="1" id="KW-0732">Signal</keyword>
<evidence type="ECO:0000256" key="1">
    <source>
        <dbReference type="SAM" id="SignalP"/>
    </source>
</evidence>
<evidence type="ECO:0000313" key="2">
    <source>
        <dbReference type="EMBL" id="KAK6004789.1"/>
    </source>
</evidence>